<dbReference type="EMBL" id="WBMO01000005">
    <property type="protein sequence ID" value="MDV2478168.1"/>
    <property type="molecule type" value="Genomic_DNA"/>
</dbReference>
<evidence type="ECO:0000256" key="1">
    <source>
        <dbReference type="SAM" id="MobiDB-lite"/>
    </source>
</evidence>
<keyword evidence="4" id="KW-1185">Reference proteome</keyword>
<comment type="caution">
    <text evidence="3">The sequence shown here is derived from an EMBL/GenBank/DDBJ whole genome shotgun (WGS) entry which is preliminary data.</text>
</comment>
<feature type="domain" description="HTH iclR-type" evidence="2">
    <location>
        <begin position="14"/>
        <end position="75"/>
    </location>
</feature>
<dbReference type="SMART" id="SM00346">
    <property type="entry name" value="HTH_ICLR"/>
    <property type="match status" value="1"/>
</dbReference>
<accession>A0ABU3WVZ1</accession>
<dbReference type="InterPro" id="IPR036390">
    <property type="entry name" value="WH_DNA-bd_sf"/>
</dbReference>
<feature type="region of interest" description="Disordered" evidence="1">
    <location>
        <begin position="144"/>
        <end position="171"/>
    </location>
</feature>
<dbReference type="PANTHER" id="PTHR30136">
    <property type="entry name" value="HELIX-TURN-HELIX TRANSCRIPTIONAL REGULATOR, ICLR FAMILY"/>
    <property type="match status" value="1"/>
</dbReference>
<protein>
    <submittedName>
        <fullName evidence="3">Helix-turn-helix domain-containing protein</fullName>
    </submittedName>
</protein>
<name>A0ABU3WVZ1_9NOCA</name>
<dbReference type="PROSITE" id="PS51077">
    <property type="entry name" value="HTH_ICLR"/>
    <property type="match status" value="1"/>
</dbReference>
<evidence type="ECO:0000259" key="2">
    <source>
        <dbReference type="PROSITE" id="PS51077"/>
    </source>
</evidence>
<reference evidence="3 4" key="1">
    <citation type="submission" date="2019-10" db="EMBL/GenBank/DDBJ databases">
        <title>Draft Genome Assembly of Rhodococcus zopfii DSM44189.</title>
        <authorList>
            <person name="Sutton J.M."/>
            <person name="Akob D.M."/>
            <person name="Bushman T.J."/>
        </authorList>
    </citation>
    <scope>NUCLEOTIDE SEQUENCE [LARGE SCALE GENOMIC DNA]</scope>
    <source>
        <strain evidence="3 4">DSM 44189</strain>
    </source>
</reference>
<dbReference type="Gene3D" id="1.10.10.10">
    <property type="entry name" value="Winged helix-like DNA-binding domain superfamily/Winged helix DNA-binding domain"/>
    <property type="match status" value="1"/>
</dbReference>
<sequence>MVNRTSRTQGQPTLQTVERALSFLEYVAAADTPPTVQQVSAGLGLNITTCYHLMRTLLSRGYLERRSDGKLRLGASVGALFRTYQLGFNVNEQLSAIVTDLAESTAETSFLSTLDDRNVILKVLVEGSQPLRVGGLYVGLAGNEPRARGRKGSTRTPRGRAERRDHRAQPR</sequence>
<evidence type="ECO:0000313" key="3">
    <source>
        <dbReference type="EMBL" id="MDV2478168.1"/>
    </source>
</evidence>
<dbReference type="InterPro" id="IPR036388">
    <property type="entry name" value="WH-like_DNA-bd_sf"/>
</dbReference>
<dbReference type="Pfam" id="PF09339">
    <property type="entry name" value="HTH_IclR"/>
    <property type="match status" value="1"/>
</dbReference>
<proteinExistence type="predicted"/>
<feature type="compositionally biased region" description="Basic and acidic residues" evidence="1">
    <location>
        <begin position="159"/>
        <end position="171"/>
    </location>
</feature>
<dbReference type="InterPro" id="IPR050707">
    <property type="entry name" value="HTH_MetabolicPath_Reg"/>
</dbReference>
<organism evidence="3 4">
    <name type="scientific">Rhodococcus zopfii</name>
    <dbReference type="NCBI Taxonomy" id="43772"/>
    <lineage>
        <taxon>Bacteria</taxon>
        <taxon>Bacillati</taxon>
        <taxon>Actinomycetota</taxon>
        <taxon>Actinomycetes</taxon>
        <taxon>Mycobacteriales</taxon>
        <taxon>Nocardiaceae</taxon>
        <taxon>Rhodococcus</taxon>
    </lineage>
</organism>
<gene>
    <name evidence="3" type="ORF">F8M49_27200</name>
</gene>
<dbReference type="Proteomes" id="UP001275440">
    <property type="component" value="Unassembled WGS sequence"/>
</dbReference>
<dbReference type="InterPro" id="IPR005471">
    <property type="entry name" value="Tscrpt_reg_IclR_N"/>
</dbReference>
<evidence type="ECO:0000313" key="4">
    <source>
        <dbReference type="Proteomes" id="UP001275440"/>
    </source>
</evidence>
<dbReference type="PANTHER" id="PTHR30136:SF24">
    <property type="entry name" value="HTH-TYPE TRANSCRIPTIONAL REPRESSOR ALLR"/>
    <property type="match status" value="1"/>
</dbReference>
<dbReference type="SUPFAM" id="SSF46785">
    <property type="entry name" value="Winged helix' DNA-binding domain"/>
    <property type="match status" value="1"/>
</dbReference>